<evidence type="ECO:0000256" key="7">
    <source>
        <dbReference type="ARBA" id="ARBA00023235"/>
    </source>
</evidence>
<protein>
    <recommendedName>
        <fullName evidence="4 8">Triosephosphate isomerase</fullName>
        <ecNumber evidence="8">5.3.1.1</ecNumber>
    </recommendedName>
</protein>
<dbReference type="NCBIfam" id="TIGR00419">
    <property type="entry name" value="tim"/>
    <property type="match status" value="1"/>
</dbReference>
<dbReference type="HAMAP" id="MF_00147_B">
    <property type="entry name" value="TIM_B"/>
    <property type="match status" value="1"/>
</dbReference>
<comment type="subunit">
    <text evidence="3">Homodimer.</text>
</comment>
<evidence type="ECO:0000256" key="6">
    <source>
        <dbReference type="ARBA" id="ARBA00023152"/>
    </source>
</evidence>
<dbReference type="InterPro" id="IPR013785">
    <property type="entry name" value="Aldolase_TIM"/>
</dbReference>
<dbReference type="SUPFAM" id="SSF51351">
    <property type="entry name" value="Triosephosphate isomerase (TIM)"/>
    <property type="match status" value="1"/>
</dbReference>
<dbReference type="GO" id="GO:0006096">
    <property type="term" value="P:glycolytic process"/>
    <property type="evidence" value="ECO:0007669"/>
    <property type="project" value="UniProtKB-UniPathway"/>
</dbReference>
<evidence type="ECO:0000256" key="8">
    <source>
        <dbReference type="RuleBase" id="RU363013"/>
    </source>
</evidence>
<sequence>MSQRKLFVGGNWKMNGNHGEIDTILNNLNSADLDPNAALEIVLGAPACYLKYAQEKARKGIKIAAENCYKVASGAFTGEISPAMIKDCGCEWVILGHSERRHIFGETDELIGEKVKHALEAGLSVIPCIGEVLEEREAGKTNEVCFKQMEALAKNINGAQWDRVVIAYEPVWAIGTGKTATPAQAQEVHKAVRDWMRDHVDPSVSEKVRILYGGSVNAGNAKELGSQPDVDGFLVGGASLKPEFVNIINARR</sequence>
<dbReference type="EC" id="5.3.1.1" evidence="8"/>
<accession>A0A3P7NK72</accession>
<dbReference type="PROSITE" id="PS00171">
    <property type="entry name" value="TIM_1"/>
    <property type="match status" value="1"/>
</dbReference>
<dbReference type="GO" id="GO:0005829">
    <property type="term" value="C:cytosol"/>
    <property type="evidence" value="ECO:0007669"/>
    <property type="project" value="TreeGrafter"/>
</dbReference>
<dbReference type="UniPathway" id="UPA00109">
    <property type="reaction ID" value="UER00189"/>
</dbReference>
<comment type="similarity">
    <text evidence="2 8">Belongs to the triosephosphate isomerase family.</text>
</comment>
<keyword evidence="10" id="KW-1185">Reference proteome</keyword>
<dbReference type="AlphaFoldDB" id="A0A3P7NK72"/>
<dbReference type="UniPathway" id="UPA00138"/>
<comment type="pathway">
    <text evidence="1 8">Carbohydrate degradation; glycolysis; D-glyceraldehyde 3-phosphate from glycerone phosphate: step 1/1.</text>
</comment>
<keyword evidence="7 8" id="KW-0413">Isomerase</keyword>
<evidence type="ECO:0000313" key="10">
    <source>
        <dbReference type="Proteomes" id="UP000281553"/>
    </source>
</evidence>
<evidence type="ECO:0000256" key="1">
    <source>
        <dbReference type="ARBA" id="ARBA00004680"/>
    </source>
</evidence>
<comment type="catalytic activity">
    <reaction evidence="8">
        <text>D-glyceraldehyde 3-phosphate = dihydroxyacetone phosphate</text>
        <dbReference type="Rhea" id="RHEA:18585"/>
        <dbReference type="ChEBI" id="CHEBI:57642"/>
        <dbReference type="ChEBI" id="CHEBI:59776"/>
        <dbReference type="EC" id="5.3.1.1"/>
    </reaction>
</comment>
<dbReference type="GO" id="GO:0019563">
    <property type="term" value="P:glycerol catabolic process"/>
    <property type="evidence" value="ECO:0007669"/>
    <property type="project" value="TreeGrafter"/>
</dbReference>
<dbReference type="InterPro" id="IPR020861">
    <property type="entry name" value="Triosephosphate_isomerase_AS"/>
</dbReference>
<dbReference type="GO" id="GO:0006094">
    <property type="term" value="P:gluconeogenesis"/>
    <property type="evidence" value="ECO:0007669"/>
    <property type="project" value="UniProtKB-UniPathway"/>
</dbReference>
<dbReference type="InterPro" id="IPR000652">
    <property type="entry name" value="Triosephosphate_isomerase"/>
</dbReference>
<dbReference type="OrthoDB" id="6715177at2759"/>
<dbReference type="Proteomes" id="UP000281553">
    <property type="component" value="Unassembled WGS sequence"/>
</dbReference>
<gene>
    <name evidence="9" type="ORF">DILT_LOCUS4543</name>
</gene>
<keyword evidence="5 8" id="KW-0312">Gluconeogenesis</keyword>
<reference evidence="9 10" key="1">
    <citation type="submission" date="2018-11" db="EMBL/GenBank/DDBJ databases">
        <authorList>
            <consortium name="Pathogen Informatics"/>
        </authorList>
    </citation>
    <scope>NUCLEOTIDE SEQUENCE [LARGE SCALE GENOMIC DNA]</scope>
</reference>
<dbReference type="InterPro" id="IPR035990">
    <property type="entry name" value="TIM_sf"/>
</dbReference>
<comment type="pathway">
    <text evidence="8">Carbohydrate biosynthesis; gluconeogenesis.</text>
</comment>
<dbReference type="Pfam" id="PF00121">
    <property type="entry name" value="TIM"/>
    <property type="match status" value="1"/>
</dbReference>
<dbReference type="GO" id="GO:0046166">
    <property type="term" value="P:glyceraldehyde-3-phosphate biosynthetic process"/>
    <property type="evidence" value="ECO:0007669"/>
    <property type="project" value="TreeGrafter"/>
</dbReference>
<name>A0A3P7NK72_DIBLA</name>
<evidence type="ECO:0000256" key="2">
    <source>
        <dbReference type="ARBA" id="ARBA00007422"/>
    </source>
</evidence>
<evidence type="ECO:0000313" key="9">
    <source>
        <dbReference type="EMBL" id="VDN08712.1"/>
    </source>
</evidence>
<evidence type="ECO:0000256" key="5">
    <source>
        <dbReference type="ARBA" id="ARBA00022432"/>
    </source>
</evidence>
<evidence type="ECO:0000256" key="4">
    <source>
        <dbReference type="ARBA" id="ARBA00019397"/>
    </source>
</evidence>
<evidence type="ECO:0000256" key="3">
    <source>
        <dbReference type="ARBA" id="ARBA00011738"/>
    </source>
</evidence>
<keyword evidence="6 8" id="KW-0324">Glycolysis</keyword>
<dbReference type="FunFam" id="3.20.20.70:FF:000025">
    <property type="entry name" value="Triosephosphate isomerase"/>
    <property type="match status" value="1"/>
</dbReference>
<proteinExistence type="inferred from homology"/>
<dbReference type="CDD" id="cd00311">
    <property type="entry name" value="TIM"/>
    <property type="match status" value="1"/>
</dbReference>
<dbReference type="GO" id="GO:0004807">
    <property type="term" value="F:triose-phosphate isomerase activity"/>
    <property type="evidence" value="ECO:0007669"/>
    <property type="project" value="UniProtKB-EC"/>
</dbReference>
<dbReference type="PROSITE" id="PS51440">
    <property type="entry name" value="TIM_2"/>
    <property type="match status" value="1"/>
</dbReference>
<dbReference type="Gene3D" id="3.20.20.70">
    <property type="entry name" value="Aldolase class I"/>
    <property type="match status" value="1"/>
</dbReference>
<dbReference type="EMBL" id="UYRU01045652">
    <property type="protein sequence ID" value="VDN08712.1"/>
    <property type="molecule type" value="Genomic_DNA"/>
</dbReference>
<organism evidence="9 10">
    <name type="scientific">Dibothriocephalus latus</name>
    <name type="common">Fish tapeworm</name>
    <name type="synonym">Diphyllobothrium latum</name>
    <dbReference type="NCBI Taxonomy" id="60516"/>
    <lineage>
        <taxon>Eukaryota</taxon>
        <taxon>Metazoa</taxon>
        <taxon>Spiralia</taxon>
        <taxon>Lophotrochozoa</taxon>
        <taxon>Platyhelminthes</taxon>
        <taxon>Cestoda</taxon>
        <taxon>Eucestoda</taxon>
        <taxon>Diphyllobothriidea</taxon>
        <taxon>Diphyllobothriidae</taxon>
        <taxon>Dibothriocephalus</taxon>
    </lineage>
</organism>
<dbReference type="PANTHER" id="PTHR21139">
    <property type="entry name" value="TRIOSEPHOSPHATE ISOMERASE"/>
    <property type="match status" value="1"/>
</dbReference>
<dbReference type="PANTHER" id="PTHR21139:SF2">
    <property type="entry name" value="TRIOSEPHOSPHATE ISOMERASE"/>
    <property type="match status" value="1"/>
</dbReference>
<dbReference type="InterPro" id="IPR022896">
    <property type="entry name" value="TrioseP_Isoase_bac/euk"/>
</dbReference>